<comment type="caution">
    <text evidence="2">The sequence shown here is derived from an EMBL/GenBank/DDBJ whole genome shotgun (WGS) entry which is preliminary data.</text>
</comment>
<evidence type="ECO:0000313" key="3">
    <source>
        <dbReference type="Proteomes" id="UP001274830"/>
    </source>
</evidence>
<proteinExistence type="predicted"/>
<evidence type="ECO:0000256" key="1">
    <source>
        <dbReference type="SAM" id="MobiDB-lite"/>
    </source>
</evidence>
<dbReference type="EMBL" id="JAUTXT010000039">
    <property type="protein sequence ID" value="KAK3671829.1"/>
    <property type="molecule type" value="Genomic_DNA"/>
</dbReference>
<accession>A0AAE0TQF2</accession>
<feature type="compositionally biased region" description="Polar residues" evidence="1">
    <location>
        <begin position="165"/>
        <end position="181"/>
    </location>
</feature>
<sequence length="193" mass="21265">MLKNFHELYPESMAHLNRLRFIEQYDPTDIGVGSGSQPFAYVADIVQEVKLGVCVDEVTTKGIKNEQWSAILELRDKLAPEEKVGWFVVVCGDEERWAPPTIAQLEAGARNGSLNRSDEGYSDSDGKPQSPPEEPEPRGLRKLFGSRSRRKSVKSISRPPLPNMPRSTSSGDLTLRNTHSNPGKPPPMPGAAA</sequence>
<dbReference type="Proteomes" id="UP001274830">
    <property type="component" value="Unassembled WGS sequence"/>
</dbReference>
<gene>
    <name evidence="2" type="ORF">LTR78_008375</name>
</gene>
<evidence type="ECO:0000313" key="2">
    <source>
        <dbReference type="EMBL" id="KAK3671829.1"/>
    </source>
</evidence>
<dbReference type="AlphaFoldDB" id="A0AAE0TQF2"/>
<keyword evidence="3" id="KW-1185">Reference proteome</keyword>
<feature type="region of interest" description="Disordered" evidence="1">
    <location>
        <begin position="108"/>
        <end position="193"/>
    </location>
</feature>
<protein>
    <submittedName>
        <fullName evidence="2">Uncharacterized protein</fullName>
    </submittedName>
</protein>
<name>A0AAE0TQF2_9PEZI</name>
<feature type="compositionally biased region" description="Pro residues" evidence="1">
    <location>
        <begin position="183"/>
        <end position="193"/>
    </location>
</feature>
<organism evidence="2 3">
    <name type="scientific">Recurvomyces mirabilis</name>
    <dbReference type="NCBI Taxonomy" id="574656"/>
    <lineage>
        <taxon>Eukaryota</taxon>
        <taxon>Fungi</taxon>
        <taxon>Dikarya</taxon>
        <taxon>Ascomycota</taxon>
        <taxon>Pezizomycotina</taxon>
        <taxon>Dothideomycetes</taxon>
        <taxon>Dothideomycetidae</taxon>
        <taxon>Mycosphaerellales</taxon>
        <taxon>Teratosphaeriaceae</taxon>
        <taxon>Recurvomyces</taxon>
    </lineage>
</organism>
<reference evidence="2" key="1">
    <citation type="submission" date="2023-07" db="EMBL/GenBank/DDBJ databases">
        <title>Black Yeasts Isolated from many extreme environments.</title>
        <authorList>
            <person name="Coleine C."/>
            <person name="Stajich J.E."/>
            <person name="Selbmann L."/>
        </authorList>
    </citation>
    <scope>NUCLEOTIDE SEQUENCE</scope>
    <source>
        <strain evidence="2">CCFEE 5485</strain>
    </source>
</reference>